<feature type="domain" description="AAA+ ATPase" evidence="4">
    <location>
        <begin position="35"/>
        <end position="176"/>
    </location>
</feature>
<accession>A0A1H8V3U1</accession>
<reference evidence="6" key="1">
    <citation type="submission" date="2016-10" db="EMBL/GenBank/DDBJ databases">
        <authorList>
            <person name="Varghese N."/>
            <person name="Submissions S."/>
        </authorList>
    </citation>
    <scope>NUCLEOTIDE SEQUENCE [LARGE SCALE GENOMIC DNA]</scope>
    <source>
        <strain evidence="6">IBRC-M 10043</strain>
    </source>
</reference>
<dbReference type="GO" id="GO:0016887">
    <property type="term" value="F:ATP hydrolysis activity"/>
    <property type="evidence" value="ECO:0007669"/>
    <property type="project" value="InterPro"/>
</dbReference>
<dbReference type="RefSeq" id="WP_092663813.1">
    <property type="nucleotide sequence ID" value="NZ_FOCX01000033.1"/>
</dbReference>
<dbReference type="PANTHER" id="PTHR42759">
    <property type="entry name" value="MOXR FAMILY PROTEIN"/>
    <property type="match status" value="1"/>
</dbReference>
<evidence type="ECO:0000256" key="3">
    <source>
        <dbReference type="SAM" id="MobiDB-lite"/>
    </source>
</evidence>
<evidence type="ECO:0000313" key="5">
    <source>
        <dbReference type="EMBL" id="SEP10099.1"/>
    </source>
</evidence>
<dbReference type="InterPro" id="IPR011703">
    <property type="entry name" value="ATPase_AAA-3"/>
</dbReference>
<dbReference type="AlphaFoldDB" id="A0A1H8V3U1"/>
<dbReference type="GO" id="GO:0005524">
    <property type="term" value="F:ATP binding"/>
    <property type="evidence" value="ECO:0007669"/>
    <property type="project" value="UniProtKB-KW"/>
</dbReference>
<dbReference type="PANTHER" id="PTHR42759:SF1">
    <property type="entry name" value="MAGNESIUM-CHELATASE SUBUNIT CHLD"/>
    <property type="match status" value="1"/>
</dbReference>
<proteinExistence type="predicted"/>
<dbReference type="InterPro" id="IPR027417">
    <property type="entry name" value="P-loop_NTPase"/>
</dbReference>
<dbReference type="OrthoDB" id="24581at2157"/>
<evidence type="ECO:0000313" key="6">
    <source>
        <dbReference type="Proteomes" id="UP000198775"/>
    </source>
</evidence>
<dbReference type="FunFam" id="3.40.50.300:FF:000640">
    <property type="entry name" value="MoxR family ATPase"/>
    <property type="match status" value="1"/>
</dbReference>
<dbReference type="Gene3D" id="3.40.50.300">
    <property type="entry name" value="P-loop containing nucleotide triphosphate hydrolases"/>
    <property type="match status" value="1"/>
</dbReference>
<dbReference type="SUPFAM" id="SSF52540">
    <property type="entry name" value="P-loop containing nucleoside triphosphate hydrolases"/>
    <property type="match status" value="1"/>
</dbReference>
<evidence type="ECO:0000259" key="4">
    <source>
        <dbReference type="SMART" id="SM00382"/>
    </source>
</evidence>
<dbReference type="InterPro" id="IPR003593">
    <property type="entry name" value="AAA+_ATPase"/>
</dbReference>
<dbReference type="SMART" id="SM00382">
    <property type="entry name" value="AAA"/>
    <property type="match status" value="1"/>
</dbReference>
<dbReference type="EMBL" id="FOCX01000033">
    <property type="protein sequence ID" value="SEP10099.1"/>
    <property type="molecule type" value="Genomic_DNA"/>
</dbReference>
<name>A0A1H8V3U1_9EURY</name>
<sequence length="337" mass="36779">MTDPAALYDTVSEEIGKVLIGNETVVESLTISLLTRGHILLEGVPGVAKTTVANLFATATGLGYNRIQMTPDILPADITGTSVYREQTGEFELRKGPVFANLVVADEINRATPKTQSALLEAMQERHVSIEGETLDLPEPFMVIATQNPIEMEGTFELPEAQRDRFQLKLTVDVPDREDESTLLERFDDDPDLGPDRIEQVVTTDEVLSARETVSEVYIDETVQEYVLDIVEATRASPDLEYGASPRASIAFLNTTKARAAVEGRDYVIPDDVKALARQILVHRVVLSTDAELSDMTPADVIDSILDSIQPPGQETVEHAANRAVGDGGSRDDADSE</sequence>
<dbReference type="InterPro" id="IPR041628">
    <property type="entry name" value="ChlI/MoxR_AAA_lid"/>
</dbReference>
<dbReference type="Gene3D" id="1.10.8.80">
    <property type="entry name" value="Magnesium chelatase subunit I, C-Terminal domain"/>
    <property type="match status" value="1"/>
</dbReference>
<keyword evidence="1" id="KW-0547">Nucleotide-binding</keyword>
<evidence type="ECO:0000256" key="1">
    <source>
        <dbReference type="ARBA" id="ARBA00022741"/>
    </source>
</evidence>
<feature type="region of interest" description="Disordered" evidence="3">
    <location>
        <begin position="313"/>
        <end position="337"/>
    </location>
</feature>
<evidence type="ECO:0000256" key="2">
    <source>
        <dbReference type="ARBA" id="ARBA00022840"/>
    </source>
</evidence>
<dbReference type="Pfam" id="PF17863">
    <property type="entry name" value="AAA_lid_2"/>
    <property type="match status" value="1"/>
</dbReference>
<dbReference type="InterPro" id="IPR050764">
    <property type="entry name" value="CbbQ/NirQ/NorQ/GpvN"/>
</dbReference>
<dbReference type="Proteomes" id="UP000198775">
    <property type="component" value="Unassembled WGS sequence"/>
</dbReference>
<gene>
    <name evidence="5" type="ORF">SAMN05216388_10335</name>
</gene>
<dbReference type="PIRSF" id="PIRSF002849">
    <property type="entry name" value="AAA_ATPase_chaperone_MoxR_prd"/>
    <property type="match status" value="1"/>
</dbReference>
<protein>
    <submittedName>
        <fullName evidence="5">MoxR-like ATPase</fullName>
    </submittedName>
</protein>
<keyword evidence="6" id="KW-1185">Reference proteome</keyword>
<keyword evidence="2" id="KW-0067">ATP-binding</keyword>
<dbReference type="Pfam" id="PF07726">
    <property type="entry name" value="AAA_3"/>
    <property type="match status" value="1"/>
</dbReference>
<organism evidence="5 6">
    <name type="scientific">Halorientalis persicus</name>
    <dbReference type="NCBI Taxonomy" id="1367881"/>
    <lineage>
        <taxon>Archaea</taxon>
        <taxon>Methanobacteriati</taxon>
        <taxon>Methanobacteriota</taxon>
        <taxon>Stenosarchaea group</taxon>
        <taxon>Halobacteria</taxon>
        <taxon>Halobacteriales</taxon>
        <taxon>Haloarculaceae</taxon>
        <taxon>Halorientalis</taxon>
    </lineage>
</organism>